<dbReference type="Proteomes" id="UP000018208">
    <property type="component" value="Unassembled WGS sequence"/>
</dbReference>
<dbReference type="SMART" id="SM00320">
    <property type="entry name" value="WD40"/>
    <property type="match status" value="6"/>
</dbReference>
<keyword evidence="1" id="KW-0853">WD repeat</keyword>
<dbReference type="Gene3D" id="2.130.10.10">
    <property type="entry name" value="YVTN repeat-like/Quinoprotein amine dehydrogenase"/>
    <property type="match status" value="3"/>
</dbReference>
<reference evidence="4 5" key="1">
    <citation type="journal article" date="2014" name="PLoS Genet.">
        <title>The Genome of Spironucleus salmonicida Highlights a Fish Pathogen Adapted to Fluctuating Environments.</title>
        <authorList>
            <person name="Xu F."/>
            <person name="Jerlstrom-Hultqvist J."/>
            <person name="Einarsson E."/>
            <person name="Astvaldsson A."/>
            <person name="Svard S.G."/>
            <person name="Andersson J.O."/>
        </authorList>
    </citation>
    <scope>NUCLEOTIDE SEQUENCE</scope>
    <source>
        <strain evidence="5">ATCC 50377</strain>
    </source>
</reference>
<keyword evidence="6" id="KW-1185">Reference proteome</keyword>
<dbReference type="AlphaFoldDB" id="V6LVF1"/>
<dbReference type="SUPFAM" id="SSF50978">
    <property type="entry name" value="WD40 repeat-like"/>
    <property type="match status" value="3"/>
</dbReference>
<feature type="coiled-coil region" evidence="3">
    <location>
        <begin position="730"/>
        <end position="757"/>
    </location>
</feature>
<evidence type="ECO:0000256" key="2">
    <source>
        <dbReference type="ARBA" id="ARBA00022737"/>
    </source>
</evidence>
<dbReference type="InterPro" id="IPR001680">
    <property type="entry name" value="WD40_rpt"/>
</dbReference>
<keyword evidence="3" id="KW-0175">Coiled coil</keyword>
<dbReference type="PANTHER" id="PTHR44019">
    <property type="entry name" value="WD REPEAT-CONTAINING PROTEIN 55"/>
    <property type="match status" value="1"/>
</dbReference>
<dbReference type="PANTHER" id="PTHR44019:SF8">
    <property type="entry name" value="POC1 CENTRIOLAR PROTEIN HOMOLOG"/>
    <property type="match status" value="1"/>
</dbReference>
<dbReference type="EMBL" id="KI545981">
    <property type="protein sequence ID" value="EST48627.1"/>
    <property type="molecule type" value="Genomic_DNA"/>
</dbReference>
<sequence length="1253" mass="142980">MWQKFYLSQNLTSQKAFQQTFHNLTNAQLLQLKNKFENLPDQRANVNEFPSTILISHLLTAAAQGRDQISHSDILASLGAFTDARAPYQLQLKNLILIQREIDAFAQNFIGWSTFSQHIMQSANFTRSASLTNYFAHQSMHQLMSAKVQEPIYSLNYSQETDCFIVCLKDNLVQLVNRQGNVVHKIKTTSMPVAAATFRPHIDDYNSYGFDLRPSQSGWNLIVSGTDRKLSIYNNNQLINAIPTENVHTVIKTNNIIYFRRQRVQPAIFTGDDKGQVHFWRLNGQDLTLEEEIPEHKLKVFVEEDEIEDDEEGTNEDDDPQILVEVNATDSENIAKKKFEEYKKYQELALKMQIAAQSQQLSPTPIWSIQAHKNWVNTIILEFMENSGQFLLASGSSDGSICTFDVNQGIKAASLLKHSNVSSLAWLHQRGLLVSVGSDRQLNIWVPSSTQNHVTSPQAPIASLPYSNHPYISVFASKTKPEFLTVDVVGNIQQWDIRKLEPVFTIVGNASRNGKAVSAAYNDRSGHICTATNMLAIAYPQNANQQIQITQSTIENVAISSLNPGIVIASDQILYIWDLRSGKCVGQIENFIFSGKTVMEGKESAIGTIIGKVDNSDTVGLNVLQNMNGVFSSDRTGAINLISGIQTSEKETQLEINQGTVEVKKQVTALSLSLNGQYLAIATDDERIVFYQTQNGQMLLEFQRSKDAKPEQSGMFVEQYQKMNKAKSMYQKVKATMQFQNDKLDNQEQNVENIKNFGVCTDIFFSESNCMEFWVCFKEKKMIMTYKFTSKENYQLNAKFRYKQQWKSCMFNAQRGQLVLLVENDISIIQFDGSPLVKTSISVEIKFIDISDDMIMIILDNDLVQFIDYESMNIFAYVKIPEISNSLTVKFSQQNQTLLQVNDCSSVITYNINFNTAFQNYKTYKKQSKSLDIHIPLTVTQSIQDFTYQASFTSRRITFNVLEISEAKEAGFDVPQNKDFCQEIQFEILNSLSYIDETKFTDICLNEVYYHQLANLFVISTALGYVLCFSAISGQFVQFLTLTGWEYEAKAQASYLHKRVVPSTYLNRVIQENDERLQKAQEFQHHIGDKLNGKEPILDYIENITDRQRMKSSINAISEVFWKDVENYNQKKIKMQQTDKNISQQLKSGTQRIMQSQLESKELFRAKSQLNSPIRKQLPTIPKSQGRMVLARAISQASTIAQETNYRYQKEVKTVKFDINNIEKRITENAKKVELPTLLNMTKRDLAQKYKKE</sequence>
<evidence type="ECO:0000256" key="1">
    <source>
        <dbReference type="ARBA" id="ARBA00022574"/>
    </source>
</evidence>
<dbReference type="InterPro" id="IPR050505">
    <property type="entry name" value="WDR55/POC1"/>
</dbReference>
<dbReference type="Pfam" id="PF00400">
    <property type="entry name" value="WD40"/>
    <property type="match status" value="2"/>
</dbReference>
<organism evidence="4">
    <name type="scientific">Spironucleus salmonicida</name>
    <dbReference type="NCBI Taxonomy" id="348837"/>
    <lineage>
        <taxon>Eukaryota</taxon>
        <taxon>Metamonada</taxon>
        <taxon>Diplomonadida</taxon>
        <taxon>Hexamitidae</taxon>
        <taxon>Hexamitinae</taxon>
        <taxon>Spironucleus</taxon>
    </lineage>
</organism>
<name>V6LVF1_9EUKA</name>
<reference evidence="5" key="2">
    <citation type="submission" date="2020-12" db="EMBL/GenBank/DDBJ databases">
        <title>New Spironucleus salmonicida genome in near-complete chromosomes.</title>
        <authorList>
            <person name="Xu F."/>
            <person name="Kurt Z."/>
            <person name="Jimenez-Gonzalez A."/>
            <person name="Astvaldsson A."/>
            <person name="Andersson J.O."/>
            <person name="Svard S.G."/>
        </authorList>
    </citation>
    <scope>NUCLEOTIDE SEQUENCE</scope>
    <source>
        <strain evidence="5">ATCC 50377</strain>
    </source>
</reference>
<dbReference type="EMBL" id="AUWU02000004">
    <property type="protein sequence ID" value="KAH0573708.1"/>
    <property type="molecule type" value="Genomic_DNA"/>
</dbReference>
<dbReference type="InterPro" id="IPR015943">
    <property type="entry name" value="WD40/YVTN_repeat-like_dom_sf"/>
</dbReference>
<gene>
    <name evidence="4" type="ORF">SS50377_11239</name>
    <name evidence="5" type="ORF">SS50377_23643</name>
</gene>
<evidence type="ECO:0000313" key="6">
    <source>
        <dbReference type="Proteomes" id="UP000018208"/>
    </source>
</evidence>
<keyword evidence="2" id="KW-0677">Repeat</keyword>
<accession>V6LVF1</accession>
<evidence type="ECO:0000256" key="3">
    <source>
        <dbReference type="SAM" id="Coils"/>
    </source>
</evidence>
<evidence type="ECO:0000313" key="5">
    <source>
        <dbReference type="EMBL" id="KAH0573708.1"/>
    </source>
</evidence>
<dbReference type="InterPro" id="IPR036322">
    <property type="entry name" value="WD40_repeat_dom_sf"/>
</dbReference>
<dbReference type="VEuPathDB" id="GiardiaDB:SS50377_23643"/>
<protein>
    <submittedName>
        <fullName evidence="4">Uncharacterized protein</fullName>
    </submittedName>
</protein>
<dbReference type="OrthoDB" id="538223at2759"/>
<proteinExistence type="predicted"/>
<evidence type="ECO:0000313" key="4">
    <source>
        <dbReference type="EMBL" id="EST48627.1"/>
    </source>
</evidence>